<keyword evidence="3" id="KW-1185">Reference proteome</keyword>
<dbReference type="PROSITE" id="PS00282">
    <property type="entry name" value="KAZAL_1"/>
    <property type="match status" value="1"/>
</dbReference>
<proteinExistence type="predicted"/>
<evidence type="ECO:0000313" key="3">
    <source>
        <dbReference type="Proteomes" id="UP000002534"/>
    </source>
</evidence>
<protein>
    <recommendedName>
        <fullName evidence="1">Kazal-like domain-containing protein</fullName>
    </recommendedName>
</protein>
<reference evidence="2 3" key="2">
    <citation type="journal article" date="2012" name="BMC Genomics">
        <title>The genome of Pelobacter carbinolicus reveals surprising metabolic capabilities and physiological features.</title>
        <authorList>
            <person name="Aklujkar M."/>
            <person name="Haveman S.A."/>
            <person name="Didonato R.Jr."/>
            <person name="Chertkov O."/>
            <person name="Han C.S."/>
            <person name="Land M.L."/>
            <person name="Brown P."/>
            <person name="Lovley D.R."/>
        </authorList>
    </citation>
    <scope>NUCLEOTIDE SEQUENCE [LARGE SCALE GENOMIC DNA]</scope>
    <source>
        <strain evidence="3">DSM 2380 / NBRC 103641 / GraBd1</strain>
    </source>
</reference>
<name>J9U3S8_SYNC1</name>
<accession>J9U3S8</accession>
<dbReference type="AlphaFoldDB" id="J9U3S8"/>
<dbReference type="InterPro" id="IPR002350">
    <property type="entry name" value="Kazal_dom"/>
</dbReference>
<dbReference type="Proteomes" id="UP000002534">
    <property type="component" value="Chromosome"/>
</dbReference>
<dbReference type="SUPFAM" id="SSF57716">
    <property type="entry name" value="Glucocorticoid receptor-like (DNA-binding domain)"/>
    <property type="match status" value="1"/>
</dbReference>
<dbReference type="KEGG" id="pca:Pcar_3422"/>
<evidence type="ECO:0000313" key="2">
    <source>
        <dbReference type="EMBL" id="AFR67593.1"/>
    </source>
</evidence>
<reference evidence="3" key="1">
    <citation type="submission" date="2005-10" db="EMBL/GenBank/DDBJ databases">
        <title>Complete sequence of Pelobacter carbinolicus DSM 2380.</title>
        <authorList>
            <person name="Copeland A."/>
            <person name="Lucas S."/>
            <person name="Lapidus A."/>
            <person name="Barry K."/>
            <person name="Detter J.C."/>
            <person name="Glavina T."/>
            <person name="Hammon N."/>
            <person name="Israni S."/>
            <person name="Pitluck S."/>
            <person name="Chertkov O."/>
            <person name="Schmutz J."/>
            <person name="Larimer F."/>
            <person name="Land M."/>
            <person name="Kyrpides N."/>
            <person name="Ivanova N."/>
            <person name="Richardson P."/>
        </authorList>
    </citation>
    <scope>NUCLEOTIDE SEQUENCE [LARGE SCALE GENOMIC DNA]</scope>
    <source>
        <strain evidence="3">DSM 2380 / NBRC 103641 / GraBd1</strain>
    </source>
</reference>
<feature type="domain" description="Kazal-like" evidence="1">
    <location>
        <begin position="23"/>
        <end position="45"/>
    </location>
</feature>
<organism evidence="2 3">
    <name type="scientific">Syntrophotalea carbinolica (strain DSM 2380 / NBRC 103641 / GraBd1)</name>
    <name type="common">Pelobacter carbinolicus</name>
    <dbReference type="NCBI Taxonomy" id="338963"/>
    <lineage>
        <taxon>Bacteria</taxon>
        <taxon>Pseudomonadati</taxon>
        <taxon>Thermodesulfobacteriota</taxon>
        <taxon>Desulfuromonadia</taxon>
        <taxon>Desulfuromonadales</taxon>
        <taxon>Syntrophotaleaceae</taxon>
        <taxon>Syntrophotalea</taxon>
    </lineage>
</organism>
<dbReference type="HOGENOM" id="CLU_3010218_0_0_7"/>
<evidence type="ECO:0000259" key="1">
    <source>
        <dbReference type="PROSITE" id="PS00282"/>
    </source>
</evidence>
<sequence>MAIVKCAICGEEADSEHYAVKQCSNCGLWFCYKHLGQYKSQCIVCKKYALKNKYGR</sequence>
<gene>
    <name evidence="2" type="ordered locus">Pcar_3422</name>
</gene>
<dbReference type="EMBL" id="CP000142">
    <property type="protein sequence ID" value="AFR67593.1"/>
    <property type="molecule type" value="Genomic_DNA"/>
</dbReference>
<dbReference type="STRING" id="338963.Pcar_3422"/>